<evidence type="ECO:0000313" key="7">
    <source>
        <dbReference type="EMBL" id="SDC81071.1"/>
    </source>
</evidence>
<protein>
    <submittedName>
        <fullName evidence="7">Integrase</fullName>
    </submittedName>
</protein>
<dbReference type="InterPro" id="IPR011010">
    <property type="entry name" value="DNA_brk_join_enz"/>
</dbReference>
<evidence type="ECO:0000313" key="8">
    <source>
        <dbReference type="Proteomes" id="UP000198666"/>
    </source>
</evidence>
<comment type="similarity">
    <text evidence="1">Belongs to the 'phage' integrase family.</text>
</comment>
<dbReference type="STRING" id="361279.SAMN05421663_104178"/>
<feature type="domain" description="Core-binding (CB)" evidence="6">
    <location>
        <begin position="18"/>
        <end position="109"/>
    </location>
</feature>
<proteinExistence type="inferred from homology"/>
<dbReference type="PROSITE" id="PS51900">
    <property type="entry name" value="CB"/>
    <property type="match status" value="1"/>
</dbReference>
<dbReference type="GO" id="GO:0006310">
    <property type="term" value="P:DNA recombination"/>
    <property type="evidence" value="ECO:0007669"/>
    <property type="project" value="UniProtKB-KW"/>
</dbReference>
<dbReference type="InterPro" id="IPR013762">
    <property type="entry name" value="Integrase-like_cat_sf"/>
</dbReference>
<keyword evidence="4" id="KW-0233">DNA recombination</keyword>
<keyword evidence="8" id="KW-1185">Reference proteome</keyword>
<keyword evidence="2" id="KW-0229">DNA integration</keyword>
<reference evidence="8" key="1">
    <citation type="submission" date="2016-10" db="EMBL/GenBank/DDBJ databases">
        <authorList>
            <person name="Varghese N."/>
            <person name="Submissions S."/>
        </authorList>
    </citation>
    <scope>NUCLEOTIDE SEQUENCE [LARGE SCALE GENOMIC DNA]</scope>
    <source>
        <strain evidence="8">DSM 21620</strain>
    </source>
</reference>
<evidence type="ECO:0000259" key="6">
    <source>
        <dbReference type="PROSITE" id="PS51900"/>
    </source>
</evidence>
<organism evidence="7 8">
    <name type="scientific">Terribacillus halophilus</name>
    <dbReference type="NCBI Taxonomy" id="361279"/>
    <lineage>
        <taxon>Bacteria</taxon>
        <taxon>Bacillati</taxon>
        <taxon>Bacillota</taxon>
        <taxon>Bacilli</taxon>
        <taxon>Bacillales</taxon>
        <taxon>Bacillaceae</taxon>
        <taxon>Terribacillus</taxon>
    </lineage>
</organism>
<dbReference type="EMBL" id="FMZB01000004">
    <property type="protein sequence ID" value="SDC81071.1"/>
    <property type="molecule type" value="Genomic_DNA"/>
</dbReference>
<dbReference type="PANTHER" id="PTHR30629:SF2">
    <property type="entry name" value="PROPHAGE INTEGRASE INTS-RELATED"/>
    <property type="match status" value="1"/>
</dbReference>
<dbReference type="InterPro" id="IPR010998">
    <property type="entry name" value="Integrase_recombinase_N"/>
</dbReference>
<dbReference type="Gene3D" id="1.10.150.130">
    <property type="match status" value="1"/>
</dbReference>
<dbReference type="Pfam" id="PF14659">
    <property type="entry name" value="Phage_int_SAM_3"/>
    <property type="match status" value="1"/>
</dbReference>
<dbReference type="InterPro" id="IPR004107">
    <property type="entry name" value="Integrase_SAM-like_N"/>
</dbReference>
<gene>
    <name evidence="7" type="ORF">SAMN05421663_104178</name>
</gene>
<dbReference type="AlphaFoldDB" id="A0A1G6PM80"/>
<dbReference type="PANTHER" id="PTHR30629">
    <property type="entry name" value="PROPHAGE INTEGRASE"/>
    <property type="match status" value="1"/>
</dbReference>
<dbReference type="GO" id="GO:0015074">
    <property type="term" value="P:DNA integration"/>
    <property type="evidence" value="ECO:0007669"/>
    <property type="project" value="UniProtKB-KW"/>
</dbReference>
<dbReference type="Proteomes" id="UP000198666">
    <property type="component" value="Unassembled WGS sequence"/>
</dbReference>
<evidence type="ECO:0000256" key="3">
    <source>
        <dbReference type="ARBA" id="ARBA00023125"/>
    </source>
</evidence>
<evidence type="ECO:0000256" key="1">
    <source>
        <dbReference type="ARBA" id="ARBA00008857"/>
    </source>
</evidence>
<accession>A0A1G6PM80</accession>
<dbReference type="InterPro" id="IPR044068">
    <property type="entry name" value="CB"/>
</dbReference>
<evidence type="ECO:0000256" key="2">
    <source>
        <dbReference type="ARBA" id="ARBA00022908"/>
    </source>
</evidence>
<name>A0A1G6PM80_9BACI</name>
<dbReference type="InterPro" id="IPR050808">
    <property type="entry name" value="Phage_Integrase"/>
</dbReference>
<evidence type="ECO:0000256" key="4">
    <source>
        <dbReference type="ARBA" id="ARBA00023172"/>
    </source>
</evidence>
<keyword evidence="3 5" id="KW-0238">DNA-binding</keyword>
<dbReference type="RefSeq" id="WP_170829630.1">
    <property type="nucleotide sequence ID" value="NZ_FMZB01000004.1"/>
</dbReference>
<evidence type="ECO:0000256" key="5">
    <source>
        <dbReference type="PROSITE-ProRule" id="PRU01248"/>
    </source>
</evidence>
<dbReference type="GO" id="GO:0003677">
    <property type="term" value="F:DNA binding"/>
    <property type="evidence" value="ECO:0007669"/>
    <property type="project" value="UniProtKB-UniRule"/>
</dbReference>
<sequence>MKFETEIRNGEYVDPAKSSFEEFKDIWKERHAPKALSPSTQETFYRYLQIHILPHFGSKKISKINTIQITAFLDSKLNEKSQNDPNKTLSPATVKYMYRILKHMFGVAVDWKVIKENPMDGVKPPSLKKKEMGYYSGEDMPVIMEILYEQEIMWKVYFVLAIFAGLRRGENVALQWSHINLEEVEITIQDNLVIGIRDDGTTGIVLKNPKSEASAATISIPKFVTDMLKEYRRHWLIERMLAGDLWPGGIKNTFTMMGLAITSTLQPF</sequence>
<dbReference type="SUPFAM" id="SSF56349">
    <property type="entry name" value="DNA breaking-rejoining enzymes"/>
    <property type="match status" value="1"/>
</dbReference>
<dbReference type="Gene3D" id="1.10.443.10">
    <property type="entry name" value="Intergrase catalytic core"/>
    <property type="match status" value="1"/>
</dbReference>